<dbReference type="Proteomes" id="UP000228934">
    <property type="component" value="Unassembled WGS sequence"/>
</dbReference>
<dbReference type="EMBL" id="KV944666">
    <property type="protein sequence ID" value="PIO26286.1"/>
    <property type="molecule type" value="Genomic_DNA"/>
</dbReference>
<evidence type="ECO:0000259" key="1">
    <source>
        <dbReference type="PROSITE" id="PS50826"/>
    </source>
</evidence>
<dbReference type="InterPro" id="IPR047343">
    <property type="entry name" value="RUSC1_2"/>
</dbReference>
<dbReference type="Pfam" id="PF02759">
    <property type="entry name" value="RUN"/>
    <property type="match status" value="1"/>
</dbReference>
<dbReference type="SUPFAM" id="SSF140741">
    <property type="entry name" value="RUN domain-like"/>
    <property type="match status" value="1"/>
</dbReference>
<dbReference type="AlphaFoldDB" id="A0A2G9REE9"/>
<gene>
    <name evidence="2" type="ORF">AB205_0087190</name>
</gene>
<organism evidence="2 3">
    <name type="scientific">Aquarana catesbeiana</name>
    <name type="common">American bullfrog</name>
    <name type="synonym">Rana catesbeiana</name>
    <dbReference type="NCBI Taxonomy" id="8400"/>
    <lineage>
        <taxon>Eukaryota</taxon>
        <taxon>Metazoa</taxon>
        <taxon>Chordata</taxon>
        <taxon>Craniata</taxon>
        <taxon>Vertebrata</taxon>
        <taxon>Euteleostomi</taxon>
        <taxon>Amphibia</taxon>
        <taxon>Batrachia</taxon>
        <taxon>Anura</taxon>
        <taxon>Neobatrachia</taxon>
        <taxon>Ranoidea</taxon>
        <taxon>Ranidae</taxon>
        <taxon>Aquarana</taxon>
    </lineage>
</organism>
<proteinExistence type="predicted"/>
<dbReference type="PROSITE" id="PS50826">
    <property type="entry name" value="RUN"/>
    <property type="match status" value="1"/>
</dbReference>
<keyword evidence="3" id="KW-1185">Reference proteome</keyword>
<accession>A0A2G9REE9</accession>
<dbReference type="GO" id="GO:0031410">
    <property type="term" value="C:cytoplasmic vesicle"/>
    <property type="evidence" value="ECO:0007669"/>
    <property type="project" value="TreeGrafter"/>
</dbReference>
<dbReference type="InterPro" id="IPR037213">
    <property type="entry name" value="Run_dom_sf"/>
</dbReference>
<evidence type="ECO:0000313" key="2">
    <source>
        <dbReference type="EMBL" id="PIO26286.1"/>
    </source>
</evidence>
<feature type="domain" description="RUN" evidence="1">
    <location>
        <begin position="31"/>
        <end position="132"/>
    </location>
</feature>
<dbReference type="InterPro" id="IPR004012">
    <property type="entry name" value="Run_dom"/>
</dbReference>
<dbReference type="PANTHER" id="PTHR15591">
    <property type="entry name" value="RUN AND SH3 DOMAIN CONTAINING"/>
    <property type="match status" value="1"/>
</dbReference>
<dbReference type="OrthoDB" id="9884296at2759"/>
<sequence>MWKGHHGVMRLMKCMMETSETQLGDSRLSPKLGYLIVNHLCPSLFSLIGDGLKPFQKDVIIGQRRLSPWNLVEASAKSGPESFHILFYNVSRFQQLRDPQRRFNAFIFGLLNTKQLDLWISHLLQIYGTFQG</sequence>
<reference evidence="3" key="1">
    <citation type="journal article" date="2017" name="Nat. Commun.">
        <title>The North American bullfrog draft genome provides insight into hormonal regulation of long noncoding RNA.</title>
        <authorList>
            <person name="Hammond S.A."/>
            <person name="Warren R.L."/>
            <person name="Vandervalk B.P."/>
            <person name="Kucuk E."/>
            <person name="Khan H."/>
            <person name="Gibb E.A."/>
            <person name="Pandoh P."/>
            <person name="Kirk H."/>
            <person name="Zhao Y."/>
            <person name="Jones M."/>
            <person name="Mungall A.J."/>
            <person name="Coope R."/>
            <person name="Pleasance S."/>
            <person name="Moore R.A."/>
            <person name="Holt R.A."/>
            <person name="Round J.M."/>
            <person name="Ohora S."/>
            <person name="Walle B.V."/>
            <person name="Veldhoen N."/>
            <person name="Helbing C.C."/>
            <person name="Birol I."/>
        </authorList>
    </citation>
    <scope>NUCLEOTIDE SEQUENCE [LARGE SCALE GENOMIC DNA]</scope>
</reference>
<dbReference type="Gene3D" id="1.20.58.900">
    <property type="match status" value="1"/>
</dbReference>
<dbReference type="PANTHER" id="PTHR15591:SF11">
    <property type="entry name" value="AP-4 COMPLEX ACCESSORY SUBUNIT RUSC1"/>
    <property type="match status" value="1"/>
</dbReference>
<protein>
    <recommendedName>
        <fullName evidence="1">RUN domain-containing protein</fullName>
    </recommendedName>
</protein>
<name>A0A2G9REE9_AQUCT</name>
<evidence type="ECO:0000313" key="3">
    <source>
        <dbReference type="Proteomes" id="UP000228934"/>
    </source>
</evidence>